<feature type="compositionally biased region" description="Pro residues" evidence="2">
    <location>
        <begin position="818"/>
        <end position="828"/>
    </location>
</feature>
<name>A0A058Z3R1_FONAL</name>
<dbReference type="PROSITE" id="PS50005">
    <property type="entry name" value="TPR"/>
    <property type="match status" value="1"/>
</dbReference>
<feature type="repeat" description="TPR" evidence="1">
    <location>
        <begin position="585"/>
        <end position="618"/>
    </location>
</feature>
<keyword evidence="1" id="KW-0802">TPR repeat</keyword>
<evidence type="ECO:0000256" key="1">
    <source>
        <dbReference type="PROSITE-ProRule" id="PRU00339"/>
    </source>
</evidence>
<feature type="region of interest" description="Disordered" evidence="2">
    <location>
        <begin position="796"/>
        <end position="828"/>
    </location>
</feature>
<dbReference type="SMART" id="SM00028">
    <property type="entry name" value="TPR"/>
    <property type="match status" value="3"/>
</dbReference>
<dbReference type="InterPro" id="IPR011990">
    <property type="entry name" value="TPR-like_helical_dom_sf"/>
</dbReference>
<dbReference type="SUPFAM" id="SSF48452">
    <property type="entry name" value="TPR-like"/>
    <property type="match status" value="1"/>
</dbReference>
<keyword evidence="3" id="KW-0732">Signal</keyword>
<sequence length="828" mass="89327">MAGMHPAFQAVLFYSVLMVITNQSPSYPLSKDIHNLLDWYRLRPSSLAPLKVAFSQAPAPGNSQITTFRLPGIRPQTLAIGTFAGTEAHMQWGDFASSFSMLALTTLPAEAGVIEVSSLREIAATAGRKVDTAAFRDQLALWKFNGHTQSSYPRRDGPVYASAEDSFHLVDPYTRRRMFPASEQARLLEVLARPPAEAEATPVVTIDYGLLHRLLPLGLLRSEALALTGSPAAALLTLSGSPMLRLLLRRAPAVPRLCLKPGPDGRPSVVEDATGPGLDPVLPVAEAAAFLVSDMGPLSMEGLGQEHELAAARVARAGRQAMQAFDLYVLFMREGAPGGDFGAFLAAARRLEDEHRLANMRQELAEVSDAGTGFQLDVATPRSARPMANLRAAFQMDSLYRDMERTKGDFAAALQALEHPDAGEAADSAVAPGTAGPVSGGGLARGLERLQALAPGAAVDSPEFRAAFEQELRQSLVALAQEELARANDQYHRQVQAHARALQAVEDCFFADRAEGYLLRYGMTAFPTVSFGMLTAPIIRPDTLRRWNPLDYLVALRSSTTEDGFTPLQSSTERRVSETLHACVPELYRVLAIIRLQEGEWLEALAYAGRALEMLPDKYISPSLNPYVLDVDDERFARGTLLALRAACLLKLGLHQEALEEANKVLTELRTSLLTPAVIRSLSTYQQDVMPTPPAEPDEEAIYFPAAAGLPQNAPVVHNFSDARALCNAFAVAGEVLFSSQQYPEALASLRFAIALQRILPNNASFLTPGFGGDASLRHLEAPYFRCNRENIHAQRSPMAGPRAAAAAAAAAPTPTATGPPAPPPPRA</sequence>
<dbReference type="EMBL" id="KB932207">
    <property type="protein sequence ID" value="KCV68895.1"/>
    <property type="molecule type" value="Genomic_DNA"/>
</dbReference>
<dbReference type="GeneID" id="20529039"/>
<evidence type="ECO:0000313" key="5">
    <source>
        <dbReference type="Proteomes" id="UP000030693"/>
    </source>
</evidence>
<dbReference type="Proteomes" id="UP000030693">
    <property type="component" value="Unassembled WGS sequence"/>
</dbReference>
<proteinExistence type="predicted"/>
<keyword evidence="5" id="KW-1185">Reference proteome</keyword>
<feature type="compositionally biased region" description="Low complexity" evidence="2">
    <location>
        <begin position="800"/>
        <end position="817"/>
    </location>
</feature>
<dbReference type="InterPro" id="IPR019734">
    <property type="entry name" value="TPR_rpt"/>
</dbReference>
<dbReference type="Gene3D" id="1.25.40.10">
    <property type="entry name" value="Tetratricopeptide repeat domain"/>
    <property type="match status" value="1"/>
</dbReference>
<gene>
    <name evidence="4" type="ORF">H696_04314</name>
</gene>
<protein>
    <submittedName>
        <fullName evidence="4">Uncharacterized protein</fullName>
    </submittedName>
</protein>
<evidence type="ECO:0000256" key="3">
    <source>
        <dbReference type="SAM" id="SignalP"/>
    </source>
</evidence>
<dbReference type="AlphaFoldDB" id="A0A058Z3R1"/>
<evidence type="ECO:0000256" key="2">
    <source>
        <dbReference type="SAM" id="MobiDB-lite"/>
    </source>
</evidence>
<organism evidence="4">
    <name type="scientific">Fonticula alba</name>
    <name type="common">Slime mold</name>
    <dbReference type="NCBI Taxonomy" id="691883"/>
    <lineage>
        <taxon>Eukaryota</taxon>
        <taxon>Rotosphaerida</taxon>
        <taxon>Fonticulaceae</taxon>
        <taxon>Fonticula</taxon>
    </lineage>
</organism>
<feature type="signal peptide" evidence="3">
    <location>
        <begin position="1"/>
        <end position="26"/>
    </location>
</feature>
<accession>A0A058Z3R1</accession>
<feature type="chain" id="PRO_5001566224" evidence="3">
    <location>
        <begin position="27"/>
        <end position="828"/>
    </location>
</feature>
<evidence type="ECO:0000313" key="4">
    <source>
        <dbReference type="EMBL" id="KCV68895.1"/>
    </source>
</evidence>
<dbReference type="RefSeq" id="XP_009496466.1">
    <property type="nucleotide sequence ID" value="XM_009498191.1"/>
</dbReference>
<reference evidence="4" key="1">
    <citation type="submission" date="2013-04" db="EMBL/GenBank/DDBJ databases">
        <title>The Genome Sequence of Fonticula alba ATCC 38817.</title>
        <authorList>
            <consortium name="The Broad Institute Genomics Platform"/>
            <person name="Russ C."/>
            <person name="Cuomo C."/>
            <person name="Burger G."/>
            <person name="Gray M.W."/>
            <person name="Holland P.W.H."/>
            <person name="King N."/>
            <person name="Lang F.B.F."/>
            <person name="Roger A.J."/>
            <person name="Ruiz-Trillo I."/>
            <person name="Brown M."/>
            <person name="Walker B."/>
            <person name="Young S."/>
            <person name="Zeng Q."/>
            <person name="Gargeya S."/>
            <person name="Fitzgerald M."/>
            <person name="Haas B."/>
            <person name="Abouelleil A."/>
            <person name="Allen A.W."/>
            <person name="Alvarado L."/>
            <person name="Arachchi H.M."/>
            <person name="Berlin A.M."/>
            <person name="Chapman S.B."/>
            <person name="Gainer-Dewar J."/>
            <person name="Goldberg J."/>
            <person name="Griggs A."/>
            <person name="Gujja S."/>
            <person name="Hansen M."/>
            <person name="Howarth C."/>
            <person name="Imamovic A."/>
            <person name="Ireland A."/>
            <person name="Larimer J."/>
            <person name="McCowan C."/>
            <person name="Murphy C."/>
            <person name="Pearson M."/>
            <person name="Poon T.W."/>
            <person name="Priest M."/>
            <person name="Roberts A."/>
            <person name="Saif S."/>
            <person name="Shea T."/>
            <person name="Sisk P."/>
            <person name="Sykes S."/>
            <person name="Wortman J."/>
            <person name="Nusbaum C."/>
            <person name="Birren B."/>
        </authorList>
    </citation>
    <scope>NUCLEOTIDE SEQUENCE [LARGE SCALE GENOMIC DNA]</scope>
    <source>
        <strain evidence="4">ATCC 38817</strain>
    </source>
</reference>